<dbReference type="PANTHER" id="PTHR47331:SF1">
    <property type="entry name" value="GAG-LIKE PROTEIN"/>
    <property type="match status" value="1"/>
</dbReference>
<dbReference type="EMBL" id="CACRXK020009557">
    <property type="protein sequence ID" value="CAB4017462.1"/>
    <property type="molecule type" value="Genomic_DNA"/>
</dbReference>
<name>A0A7D9IXY5_PARCT</name>
<evidence type="ECO:0000313" key="1">
    <source>
        <dbReference type="EMBL" id="CAB4017462.1"/>
    </source>
</evidence>
<sequence length="103" mass="11654">MSGVWERLIRGVKQLLKAILGKTLVKEDVLRTVLSEAQGFANSRPLCPNSDDPRDMEPLTPNHLLLPTGKFDDADLYCRKSQILIQTETITNFERPFLETVVT</sequence>
<dbReference type="Proteomes" id="UP001152795">
    <property type="component" value="Unassembled WGS sequence"/>
</dbReference>
<dbReference type="OrthoDB" id="7763962at2759"/>
<organism evidence="1 2">
    <name type="scientific">Paramuricea clavata</name>
    <name type="common">Red gorgonian</name>
    <name type="synonym">Violescent sea-whip</name>
    <dbReference type="NCBI Taxonomy" id="317549"/>
    <lineage>
        <taxon>Eukaryota</taxon>
        <taxon>Metazoa</taxon>
        <taxon>Cnidaria</taxon>
        <taxon>Anthozoa</taxon>
        <taxon>Octocorallia</taxon>
        <taxon>Malacalcyonacea</taxon>
        <taxon>Plexauridae</taxon>
        <taxon>Paramuricea</taxon>
    </lineage>
</organism>
<comment type="caution">
    <text evidence="1">The sequence shown here is derived from an EMBL/GenBank/DDBJ whole genome shotgun (WGS) entry which is preliminary data.</text>
</comment>
<dbReference type="PANTHER" id="PTHR47331">
    <property type="entry name" value="PHD-TYPE DOMAIN-CONTAINING PROTEIN"/>
    <property type="match status" value="1"/>
</dbReference>
<reference evidence="1" key="1">
    <citation type="submission" date="2020-04" db="EMBL/GenBank/DDBJ databases">
        <authorList>
            <person name="Alioto T."/>
            <person name="Alioto T."/>
            <person name="Gomez Garrido J."/>
        </authorList>
    </citation>
    <scope>NUCLEOTIDE SEQUENCE</scope>
    <source>
        <strain evidence="1">A484AB</strain>
    </source>
</reference>
<keyword evidence="2" id="KW-1185">Reference proteome</keyword>
<gene>
    <name evidence="1" type="ORF">PACLA_8A029258</name>
</gene>
<proteinExistence type="predicted"/>
<evidence type="ECO:0000313" key="2">
    <source>
        <dbReference type="Proteomes" id="UP001152795"/>
    </source>
</evidence>
<accession>A0A7D9IXY5</accession>
<dbReference type="AlphaFoldDB" id="A0A7D9IXY5"/>
<protein>
    <submittedName>
        <fullName evidence="1">Uncharacterized protein</fullName>
    </submittedName>
</protein>